<feature type="transmembrane region" description="Helical" evidence="1">
    <location>
        <begin position="37"/>
        <end position="55"/>
    </location>
</feature>
<evidence type="ECO:0000313" key="3">
    <source>
        <dbReference type="EMBL" id="MFC4553976.1"/>
    </source>
</evidence>
<proteinExistence type="predicted"/>
<dbReference type="SUPFAM" id="SSF55073">
    <property type="entry name" value="Nucleotide cyclase"/>
    <property type="match status" value="1"/>
</dbReference>
<dbReference type="PROSITE" id="PS50887">
    <property type="entry name" value="GGDEF"/>
    <property type="match status" value="1"/>
</dbReference>
<keyword evidence="1" id="KW-1133">Transmembrane helix</keyword>
<feature type="transmembrane region" description="Helical" evidence="1">
    <location>
        <begin position="92"/>
        <end position="111"/>
    </location>
</feature>
<evidence type="ECO:0000313" key="4">
    <source>
        <dbReference type="Proteomes" id="UP001595955"/>
    </source>
</evidence>
<dbReference type="EMBL" id="JBHSGF010000001">
    <property type="protein sequence ID" value="MFC4553976.1"/>
    <property type="molecule type" value="Genomic_DNA"/>
</dbReference>
<keyword evidence="4" id="KW-1185">Reference proteome</keyword>
<feature type="transmembrane region" description="Helical" evidence="1">
    <location>
        <begin position="191"/>
        <end position="210"/>
    </location>
</feature>
<dbReference type="InterPro" id="IPR000160">
    <property type="entry name" value="GGDEF_dom"/>
</dbReference>
<dbReference type="InterPro" id="IPR029787">
    <property type="entry name" value="Nucleotide_cyclase"/>
</dbReference>
<evidence type="ECO:0000256" key="1">
    <source>
        <dbReference type="SAM" id="Phobius"/>
    </source>
</evidence>
<keyword evidence="1" id="KW-0812">Transmembrane</keyword>
<sequence length="392" mass="40644">MTLDPLTLDVVAGAVVLLSATLFVAEAWSRRAQAVDRLWSLAFAAAIAASLATLADAFQPSWVARALGNAAQVAVLWFMWSGVRACGGRRPLVGVAVGAAAVAGLGVLAVGPAGDPWAAGGLMLVGVAVGALISGVAILRGPLRQFQSGIALAVLLLVMGTYTVFRFVLYITQGPYSDAFTTYAGSELTTLVVTLVLNGSAFSMVSLRVAQTTRSVLLRHHFDAATGARTPASFEPRALDALRDAEERGRQMCFVVVEPDDVTAIRLAFGGNYADEALALCGETVAMVVPPRGLIGIDAPHGARFEVLLRDMGAAEAEEWAAGLRTEFLHATFELPSSRVRVTVSIGLASSLDHGYDLATLRAAGQRAAREASEQGGNLTVTAGAGAGALAL</sequence>
<dbReference type="InterPro" id="IPR043128">
    <property type="entry name" value="Rev_trsase/Diguanyl_cyclase"/>
</dbReference>
<accession>A0ABV9D5Z2</accession>
<dbReference type="Gene3D" id="3.30.70.270">
    <property type="match status" value="1"/>
</dbReference>
<reference evidence="4" key="1">
    <citation type="journal article" date="2019" name="Int. J. Syst. Evol. Microbiol.">
        <title>The Global Catalogue of Microorganisms (GCM) 10K type strain sequencing project: providing services to taxonomists for standard genome sequencing and annotation.</title>
        <authorList>
            <consortium name="The Broad Institute Genomics Platform"/>
            <consortium name="The Broad Institute Genome Sequencing Center for Infectious Disease"/>
            <person name="Wu L."/>
            <person name="Ma J."/>
        </authorList>
    </citation>
    <scope>NUCLEOTIDE SEQUENCE [LARGE SCALE GENOMIC DNA]</scope>
    <source>
        <strain evidence="4">JCM 3369</strain>
    </source>
</reference>
<name>A0ABV9D5Z2_9MICO</name>
<feature type="domain" description="GGDEF" evidence="2">
    <location>
        <begin position="250"/>
        <end position="385"/>
    </location>
</feature>
<gene>
    <name evidence="3" type="ORF">ACFO3F_01825</name>
</gene>
<protein>
    <submittedName>
        <fullName evidence="3">GGDEF domain-containing protein</fullName>
    </submittedName>
</protein>
<feature type="transmembrane region" description="Helical" evidence="1">
    <location>
        <begin position="61"/>
        <end position="80"/>
    </location>
</feature>
<dbReference type="Proteomes" id="UP001595955">
    <property type="component" value="Unassembled WGS sequence"/>
</dbReference>
<organism evidence="3 4">
    <name type="scientific">Georgenia faecalis</name>
    <dbReference type="NCBI Taxonomy" id="2483799"/>
    <lineage>
        <taxon>Bacteria</taxon>
        <taxon>Bacillati</taxon>
        <taxon>Actinomycetota</taxon>
        <taxon>Actinomycetes</taxon>
        <taxon>Micrococcales</taxon>
        <taxon>Bogoriellaceae</taxon>
        <taxon>Georgenia</taxon>
    </lineage>
</organism>
<comment type="caution">
    <text evidence="3">The sequence shown here is derived from an EMBL/GenBank/DDBJ whole genome shotgun (WGS) entry which is preliminary data.</text>
</comment>
<dbReference type="SMART" id="SM00267">
    <property type="entry name" value="GGDEF"/>
    <property type="match status" value="1"/>
</dbReference>
<dbReference type="Pfam" id="PF00990">
    <property type="entry name" value="GGDEF"/>
    <property type="match status" value="1"/>
</dbReference>
<feature type="transmembrane region" description="Helical" evidence="1">
    <location>
        <begin position="6"/>
        <end position="25"/>
    </location>
</feature>
<keyword evidence="1" id="KW-0472">Membrane</keyword>
<dbReference type="RefSeq" id="WP_122823194.1">
    <property type="nucleotide sequence ID" value="NZ_CP033325.1"/>
</dbReference>
<evidence type="ECO:0000259" key="2">
    <source>
        <dbReference type="PROSITE" id="PS50887"/>
    </source>
</evidence>
<feature type="transmembrane region" description="Helical" evidence="1">
    <location>
        <begin position="117"/>
        <end position="138"/>
    </location>
</feature>
<feature type="transmembrane region" description="Helical" evidence="1">
    <location>
        <begin position="150"/>
        <end position="171"/>
    </location>
</feature>